<keyword evidence="1" id="KW-0812">Transmembrane</keyword>
<reference evidence="3" key="1">
    <citation type="submission" date="2019-11" db="EMBL/GenBank/DDBJ databases">
        <title>Complete genome sequence of Corynebacterium kalinowskii 1959, a novel Corynebacterium species isolated from soil of a small paddock in Vilsendorf, Germany.</title>
        <authorList>
            <person name="Schaffert L."/>
            <person name="Ruwe M."/>
            <person name="Milse J."/>
            <person name="Hanuschka K."/>
            <person name="Ortseifen V."/>
            <person name="Droste J."/>
            <person name="Brandt D."/>
            <person name="Schlueter L."/>
            <person name="Kutter Y."/>
            <person name="Vinke S."/>
            <person name="Viehoefer P."/>
            <person name="Jacob L."/>
            <person name="Luebke N.-C."/>
            <person name="Schulte-Berndt E."/>
            <person name="Hain C."/>
            <person name="Linder M."/>
            <person name="Schmidt P."/>
            <person name="Wollenschlaeger L."/>
            <person name="Luttermann T."/>
            <person name="Thieme E."/>
            <person name="Hassa J."/>
            <person name="Haak M."/>
            <person name="Wittchen M."/>
            <person name="Mentz A."/>
            <person name="Persicke M."/>
            <person name="Busche T."/>
            <person name="Ruckert C."/>
        </authorList>
    </citation>
    <scope>NUCLEOTIDE SEQUENCE [LARGE SCALE GENOMIC DNA]</scope>
    <source>
        <strain evidence="3">1959</strain>
    </source>
</reference>
<keyword evidence="1" id="KW-0472">Membrane</keyword>
<keyword evidence="1" id="KW-1133">Transmembrane helix</keyword>
<protein>
    <submittedName>
        <fullName evidence="2">Uncharacterized protein</fullName>
    </submittedName>
</protein>
<keyword evidence="3" id="KW-1185">Reference proteome</keyword>
<sequence>MKTKFGTMRGGHPTPILLSLSTILGLAVAVALGYIASWRTPQVDSLLIILITAACTAPVLATAAWALLVDLSTVAGRADRVEESIESHWANEALSGMATDNLLTLGLLTAVVSIGRVELPTQHLLLGLLLLNMASFGVRYLVAQRKGS</sequence>
<organism evidence="2 3">
    <name type="scientific">Corynebacterium kalinowskii</name>
    <dbReference type="NCBI Taxonomy" id="2675216"/>
    <lineage>
        <taxon>Bacteria</taxon>
        <taxon>Bacillati</taxon>
        <taxon>Actinomycetota</taxon>
        <taxon>Actinomycetes</taxon>
        <taxon>Mycobacteriales</taxon>
        <taxon>Corynebacteriaceae</taxon>
        <taxon>Corynebacterium</taxon>
    </lineage>
</organism>
<dbReference type="EMBL" id="CP046452">
    <property type="protein sequence ID" value="QGU01035.1"/>
    <property type="molecule type" value="Genomic_DNA"/>
</dbReference>
<dbReference type="AlphaFoldDB" id="A0A6B8VPS6"/>
<proteinExistence type="predicted"/>
<name>A0A6B8VPS6_9CORY</name>
<evidence type="ECO:0000313" key="2">
    <source>
        <dbReference type="EMBL" id="QGU01035.1"/>
    </source>
</evidence>
<evidence type="ECO:0000313" key="3">
    <source>
        <dbReference type="Proteomes" id="UP000427071"/>
    </source>
</evidence>
<gene>
    <name evidence="2" type="ORF">CKALI_00670</name>
</gene>
<accession>A0A6B8VPS6</accession>
<dbReference type="Proteomes" id="UP000427071">
    <property type="component" value="Chromosome"/>
</dbReference>
<dbReference type="KEGG" id="ckw:CKALI_00670"/>
<feature type="transmembrane region" description="Helical" evidence="1">
    <location>
        <begin position="124"/>
        <end position="142"/>
    </location>
</feature>
<evidence type="ECO:0000256" key="1">
    <source>
        <dbReference type="SAM" id="Phobius"/>
    </source>
</evidence>
<dbReference type="RefSeq" id="WP_156191474.1">
    <property type="nucleotide sequence ID" value="NZ_CP046452.1"/>
</dbReference>
<feature type="transmembrane region" description="Helical" evidence="1">
    <location>
        <begin position="47"/>
        <end position="68"/>
    </location>
</feature>
<feature type="transmembrane region" description="Helical" evidence="1">
    <location>
        <begin position="16"/>
        <end position="35"/>
    </location>
</feature>